<sequence length="209" mass="24987">MNIIDLLSKYLMLWIYKVLPRILVFYIINIPVIVIFIVFRISRDNLVIFLICNIIFTISLWFYILAIKHKKLKNVVNNIFDETKRYFLEMLLIMLVNSIIIIVISIISYFKELEVFSILFFITTVFVVGSNLELIYRTIFDLKTKEKILLNYIDCLMFVYGTPKLGITYIVLFFILFILFYFYAPVLIVIAFPFFLEIMFKLRKEKNNG</sequence>
<keyword evidence="1" id="KW-0472">Membrane</keyword>
<dbReference type="AlphaFoldDB" id="A0A1T4JRE7"/>
<name>A0A1T4JRE7_9LACT</name>
<feature type="transmembrane region" description="Helical" evidence="1">
    <location>
        <begin position="86"/>
        <end position="110"/>
    </location>
</feature>
<dbReference type="STRING" id="1121925.SAMN02746011_00324"/>
<proteinExistence type="predicted"/>
<dbReference type="Proteomes" id="UP000189941">
    <property type="component" value="Unassembled WGS sequence"/>
</dbReference>
<feature type="transmembrane region" description="Helical" evidence="1">
    <location>
        <begin position="169"/>
        <end position="196"/>
    </location>
</feature>
<feature type="transmembrane region" description="Helical" evidence="1">
    <location>
        <begin position="116"/>
        <end position="136"/>
    </location>
</feature>
<feature type="transmembrane region" description="Helical" evidence="1">
    <location>
        <begin position="47"/>
        <end position="66"/>
    </location>
</feature>
<dbReference type="RefSeq" id="WP_078755178.1">
    <property type="nucleotide sequence ID" value="NZ_FUWO01000002.1"/>
</dbReference>
<dbReference type="EMBL" id="FUWO01000002">
    <property type="protein sequence ID" value="SJZ32746.1"/>
    <property type="molecule type" value="Genomic_DNA"/>
</dbReference>
<evidence type="ECO:0000313" key="2">
    <source>
        <dbReference type="EMBL" id="SJZ32746.1"/>
    </source>
</evidence>
<evidence type="ECO:0000313" key="3">
    <source>
        <dbReference type="Proteomes" id="UP000189941"/>
    </source>
</evidence>
<organism evidence="2 3">
    <name type="scientific">Globicatella sulfidifaciens DSM 15739</name>
    <dbReference type="NCBI Taxonomy" id="1121925"/>
    <lineage>
        <taxon>Bacteria</taxon>
        <taxon>Bacillati</taxon>
        <taxon>Bacillota</taxon>
        <taxon>Bacilli</taxon>
        <taxon>Lactobacillales</taxon>
        <taxon>Aerococcaceae</taxon>
        <taxon>Globicatella</taxon>
    </lineage>
</organism>
<protein>
    <submittedName>
        <fullName evidence="2">Uncharacterized protein</fullName>
    </submittedName>
</protein>
<keyword evidence="3" id="KW-1185">Reference proteome</keyword>
<gene>
    <name evidence="2" type="ORF">SAMN02746011_00324</name>
</gene>
<feature type="transmembrane region" description="Helical" evidence="1">
    <location>
        <begin position="148"/>
        <end position="163"/>
    </location>
</feature>
<keyword evidence="1" id="KW-1133">Transmembrane helix</keyword>
<keyword evidence="1" id="KW-0812">Transmembrane</keyword>
<accession>A0A1T4JRE7</accession>
<feature type="transmembrane region" description="Helical" evidence="1">
    <location>
        <begin position="21"/>
        <end position="41"/>
    </location>
</feature>
<evidence type="ECO:0000256" key="1">
    <source>
        <dbReference type="SAM" id="Phobius"/>
    </source>
</evidence>
<reference evidence="3" key="1">
    <citation type="submission" date="2017-02" db="EMBL/GenBank/DDBJ databases">
        <authorList>
            <person name="Varghese N."/>
            <person name="Submissions S."/>
        </authorList>
    </citation>
    <scope>NUCLEOTIDE SEQUENCE [LARGE SCALE GENOMIC DNA]</scope>
    <source>
        <strain evidence="3">DSM 15739</strain>
    </source>
</reference>